<evidence type="ECO:0000313" key="2">
    <source>
        <dbReference type="EMBL" id="XDQ55493.1"/>
    </source>
</evidence>
<reference evidence="2" key="1">
    <citation type="submission" date="2024-07" db="EMBL/GenBank/DDBJ databases">
        <authorList>
            <person name="Yu S.T."/>
        </authorList>
    </citation>
    <scope>NUCLEOTIDE SEQUENCE</scope>
    <source>
        <strain evidence="2">R41</strain>
    </source>
</reference>
<dbReference type="Gene3D" id="1.10.238.160">
    <property type="match status" value="1"/>
</dbReference>
<accession>A0AB39RNI6</accession>
<dbReference type="RefSeq" id="WP_369248633.1">
    <property type="nucleotide sequence ID" value="NZ_CP163443.1"/>
</dbReference>
<dbReference type="AlphaFoldDB" id="A0AB39RNI6"/>
<feature type="domain" description="Helix-turn-helix" evidence="1">
    <location>
        <begin position="9"/>
        <end position="59"/>
    </location>
</feature>
<evidence type="ECO:0000259" key="1">
    <source>
        <dbReference type="Pfam" id="PF12728"/>
    </source>
</evidence>
<dbReference type="InterPro" id="IPR009061">
    <property type="entry name" value="DNA-bd_dom_put_sf"/>
</dbReference>
<dbReference type="InterPro" id="IPR041657">
    <property type="entry name" value="HTH_17"/>
</dbReference>
<dbReference type="SUPFAM" id="SSF46955">
    <property type="entry name" value="Putative DNA-binding domain"/>
    <property type="match status" value="1"/>
</dbReference>
<proteinExistence type="predicted"/>
<name>A0AB39RNI6_9ACTN</name>
<dbReference type="EMBL" id="CP163443">
    <property type="protein sequence ID" value="XDQ55493.1"/>
    <property type="molecule type" value="Genomic_DNA"/>
</dbReference>
<gene>
    <name evidence="2" type="ORF">AB5J53_29420</name>
</gene>
<protein>
    <submittedName>
        <fullName evidence="2">Helix-turn-helix transcriptional regulator</fullName>
    </submittedName>
</protein>
<sequence>MVTVNMDGLLTTEQAAKRLGIKVESVYTFARRLDGFPEPIRIGRTLLWPEGELDAWRAAHPARHRGST</sequence>
<dbReference type="Pfam" id="PF12728">
    <property type="entry name" value="HTH_17"/>
    <property type="match status" value="1"/>
</dbReference>
<organism evidence="2">
    <name type="scientific">Streptomyces sp. R41</name>
    <dbReference type="NCBI Taxonomy" id="3238632"/>
    <lineage>
        <taxon>Bacteria</taxon>
        <taxon>Bacillati</taxon>
        <taxon>Actinomycetota</taxon>
        <taxon>Actinomycetes</taxon>
        <taxon>Kitasatosporales</taxon>
        <taxon>Streptomycetaceae</taxon>
        <taxon>Streptomyces</taxon>
    </lineage>
</organism>